<dbReference type="Proteomes" id="UP001190700">
    <property type="component" value="Unassembled WGS sequence"/>
</dbReference>
<comment type="caution">
    <text evidence="1">The sequence shown here is derived from an EMBL/GenBank/DDBJ whole genome shotgun (WGS) entry which is preliminary data.</text>
</comment>
<name>A0AAE0GZK1_9CHLO</name>
<protein>
    <submittedName>
        <fullName evidence="1">Uncharacterized protein</fullName>
    </submittedName>
</protein>
<keyword evidence="2" id="KW-1185">Reference proteome</keyword>
<organism evidence="1 2">
    <name type="scientific">Cymbomonas tetramitiformis</name>
    <dbReference type="NCBI Taxonomy" id="36881"/>
    <lineage>
        <taxon>Eukaryota</taxon>
        <taxon>Viridiplantae</taxon>
        <taxon>Chlorophyta</taxon>
        <taxon>Pyramimonadophyceae</taxon>
        <taxon>Pyramimonadales</taxon>
        <taxon>Pyramimonadaceae</taxon>
        <taxon>Cymbomonas</taxon>
    </lineage>
</organism>
<evidence type="ECO:0000313" key="2">
    <source>
        <dbReference type="Proteomes" id="UP001190700"/>
    </source>
</evidence>
<evidence type="ECO:0000313" key="1">
    <source>
        <dbReference type="EMBL" id="KAK3287257.1"/>
    </source>
</evidence>
<sequence>MWAKMTFGKTVVNVGQGAKKCFGDTHVRFTGTESNDETVFTRLMDALKEACIAEDAAFNSLSSLNATQWLRSGKVEFSAGRIRRLTSKLTGPSPC</sequence>
<dbReference type="EMBL" id="LGRX02000937">
    <property type="protein sequence ID" value="KAK3287257.1"/>
    <property type="molecule type" value="Genomic_DNA"/>
</dbReference>
<reference evidence="1 2" key="1">
    <citation type="journal article" date="2015" name="Genome Biol. Evol.">
        <title>Comparative Genomics of a Bacterivorous Green Alga Reveals Evolutionary Causalities and Consequences of Phago-Mixotrophic Mode of Nutrition.</title>
        <authorList>
            <person name="Burns J.A."/>
            <person name="Paasch A."/>
            <person name="Narechania A."/>
            <person name="Kim E."/>
        </authorList>
    </citation>
    <scope>NUCLEOTIDE SEQUENCE [LARGE SCALE GENOMIC DNA]</scope>
    <source>
        <strain evidence="1 2">PLY_AMNH</strain>
    </source>
</reference>
<dbReference type="AlphaFoldDB" id="A0AAE0GZK1"/>
<gene>
    <name evidence="1" type="ORF">CYMTET_5219</name>
</gene>
<accession>A0AAE0GZK1</accession>
<proteinExistence type="predicted"/>